<dbReference type="SUPFAM" id="SSF103025">
    <property type="entry name" value="Folate-binding domain"/>
    <property type="match status" value="1"/>
</dbReference>
<accession>A0ABR9IWJ1</accession>
<dbReference type="EC" id="1.5.3.1" evidence="1"/>
<dbReference type="EMBL" id="JADBEC010000002">
    <property type="protein sequence ID" value="MBE1507571.1"/>
    <property type="molecule type" value="Genomic_DNA"/>
</dbReference>
<dbReference type="GO" id="GO:0008115">
    <property type="term" value="F:sarcosine oxidase activity"/>
    <property type="evidence" value="ECO:0007669"/>
    <property type="project" value="UniProtKB-EC"/>
</dbReference>
<organism evidence="1 2">
    <name type="scientific">Rhizobium viscosum</name>
    <name type="common">Arthrobacter viscosus</name>
    <dbReference type="NCBI Taxonomy" id="1673"/>
    <lineage>
        <taxon>Bacteria</taxon>
        <taxon>Pseudomonadati</taxon>
        <taxon>Pseudomonadota</taxon>
        <taxon>Alphaproteobacteria</taxon>
        <taxon>Hyphomicrobiales</taxon>
        <taxon>Rhizobiaceae</taxon>
        <taxon>Rhizobium/Agrobacterium group</taxon>
        <taxon>Rhizobium</taxon>
    </lineage>
</organism>
<protein>
    <submittedName>
        <fullName evidence="1">Sarcosine oxidase subunit gamma</fullName>
        <ecNumber evidence="1">1.5.3.1</ecNumber>
    </submittedName>
</protein>
<gene>
    <name evidence="1" type="ORF">H4W29_004816</name>
</gene>
<dbReference type="InterPro" id="IPR027266">
    <property type="entry name" value="TrmE/GcvT-like"/>
</dbReference>
<keyword evidence="1" id="KW-0560">Oxidoreductase</keyword>
<reference evidence="1 2" key="1">
    <citation type="submission" date="2020-10" db="EMBL/GenBank/DDBJ databases">
        <title>Sequencing the genomes of 1000 actinobacteria strains.</title>
        <authorList>
            <person name="Klenk H.-P."/>
        </authorList>
    </citation>
    <scope>NUCLEOTIDE SEQUENCE [LARGE SCALE GENOMIC DNA]</scope>
    <source>
        <strain evidence="1 2">DSM 7307</strain>
    </source>
</reference>
<proteinExistence type="predicted"/>
<keyword evidence="2" id="KW-1185">Reference proteome</keyword>
<evidence type="ECO:0000313" key="2">
    <source>
        <dbReference type="Proteomes" id="UP000620262"/>
    </source>
</evidence>
<dbReference type="RefSeq" id="WP_192731301.1">
    <property type="nucleotide sequence ID" value="NZ_BAAAVL010000002.1"/>
</dbReference>
<dbReference type="Gene3D" id="3.30.1360.120">
    <property type="entry name" value="Probable tRNA modification gtpase trme, domain 1"/>
    <property type="match status" value="1"/>
</dbReference>
<dbReference type="Proteomes" id="UP000620262">
    <property type="component" value="Unassembled WGS sequence"/>
</dbReference>
<sequence>MPERPEHKPALADKATVEGSGIRLEPLPEGHLLHVIGAFDGDSLANALPTAGLATSTVRAAGYQQWYITGEESLPPSRIALLADHLKGRGFVSDQSHGRIRIALSGPRAADLLAQGTAVDLDAAAFPIGQSAVTLFGHVSVQLTRTQAARFELTVLRSFAEDLYEMLEHAAAT</sequence>
<dbReference type="InterPro" id="IPR007375">
    <property type="entry name" value="SoxG"/>
</dbReference>
<comment type="caution">
    <text evidence="1">The sequence shown here is derived from an EMBL/GenBank/DDBJ whole genome shotgun (WGS) entry which is preliminary data.</text>
</comment>
<name>A0ABR9IWJ1_RHIVS</name>
<evidence type="ECO:0000313" key="1">
    <source>
        <dbReference type="EMBL" id="MBE1507571.1"/>
    </source>
</evidence>
<dbReference type="Pfam" id="PF04268">
    <property type="entry name" value="SoxG"/>
    <property type="match status" value="1"/>
</dbReference>